<reference evidence="1 2" key="1">
    <citation type="submission" date="2024-07" db="EMBL/GenBank/DDBJ databases">
        <title>Chromosome-level genome assembly of the water stick insect Ranatra chinensis (Heteroptera: Nepidae).</title>
        <authorList>
            <person name="Liu X."/>
        </authorList>
    </citation>
    <scope>NUCLEOTIDE SEQUENCE [LARGE SCALE GENOMIC DNA]</scope>
    <source>
        <strain evidence="1">Cailab_2021Rc</strain>
        <tissue evidence="1">Muscle</tissue>
    </source>
</reference>
<evidence type="ECO:0000313" key="1">
    <source>
        <dbReference type="EMBL" id="KAL1132195.1"/>
    </source>
</evidence>
<name>A0ABD0YLR4_9HEMI</name>
<evidence type="ECO:0000313" key="2">
    <source>
        <dbReference type="Proteomes" id="UP001558652"/>
    </source>
</evidence>
<comment type="caution">
    <text evidence="1">The sequence shown here is derived from an EMBL/GenBank/DDBJ whole genome shotgun (WGS) entry which is preliminary data.</text>
</comment>
<protein>
    <submittedName>
        <fullName evidence="1">Uncharacterized protein</fullName>
    </submittedName>
</protein>
<dbReference type="Proteomes" id="UP001558652">
    <property type="component" value="Unassembled WGS sequence"/>
</dbReference>
<dbReference type="EMBL" id="JBFDAA010000005">
    <property type="protein sequence ID" value="KAL1132195.1"/>
    <property type="molecule type" value="Genomic_DNA"/>
</dbReference>
<organism evidence="1 2">
    <name type="scientific">Ranatra chinensis</name>
    <dbReference type="NCBI Taxonomy" id="642074"/>
    <lineage>
        <taxon>Eukaryota</taxon>
        <taxon>Metazoa</taxon>
        <taxon>Ecdysozoa</taxon>
        <taxon>Arthropoda</taxon>
        <taxon>Hexapoda</taxon>
        <taxon>Insecta</taxon>
        <taxon>Pterygota</taxon>
        <taxon>Neoptera</taxon>
        <taxon>Paraneoptera</taxon>
        <taxon>Hemiptera</taxon>
        <taxon>Heteroptera</taxon>
        <taxon>Panheteroptera</taxon>
        <taxon>Nepomorpha</taxon>
        <taxon>Nepidae</taxon>
        <taxon>Ranatrinae</taxon>
        <taxon>Ranatra</taxon>
    </lineage>
</organism>
<accession>A0ABD0YLR4</accession>
<keyword evidence="2" id="KW-1185">Reference proteome</keyword>
<gene>
    <name evidence="1" type="ORF">AAG570_010152</name>
</gene>
<dbReference type="AlphaFoldDB" id="A0ABD0YLR4"/>
<sequence length="218" mass="24192">MAQLLDPDRYAALNVLDFNINAAHILLWRFVSLAPQSSGVCLGVLVNGLDPHACLPRPHLNAPPRSIRQLTSLQLTYGCDNPLAGVHLGLRNSACPAPFTPPPTSLRALLLRAYYGIYNQSMCLLTRFRQPPPRDTTSAIQVPALLRNIQQINTEELEWINMMCAWLTCTSCLKGKVTRNRVTHLLPFLPPPRFAHVHPDLVGPLPPFERVILALADS</sequence>
<proteinExistence type="predicted"/>